<dbReference type="EMBL" id="CAFBNC010000037">
    <property type="protein sequence ID" value="CAB4935233.1"/>
    <property type="molecule type" value="Genomic_DNA"/>
</dbReference>
<gene>
    <name evidence="1" type="ORF">UFOPK3733_00917</name>
</gene>
<accession>A0A6J7IVS3</accession>
<protein>
    <submittedName>
        <fullName evidence="1">Unannotated protein</fullName>
    </submittedName>
</protein>
<sequence>MTCAAVRGEIVPNFKSAESSEVPWMLGVLRSSP</sequence>
<reference evidence="1" key="1">
    <citation type="submission" date="2020-05" db="EMBL/GenBank/DDBJ databases">
        <authorList>
            <person name="Chiriac C."/>
            <person name="Salcher M."/>
            <person name="Ghai R."/>
            <person name="Kavagutti S V."/>
        </authorList>
    </citation>
    <scope>NUCLEOTIDE SEQUENCE</scope>
</reference>
<evidence type="ECO:0000313" key="1">
    <source>
        <dbReference type="EMBL" id="CAB4935233.1"/>
    </source>
</evidence>
<name>A0A6J7IVS3_9ZZZZ</name>
<dbReference type="AlphaFoldDB" id="A0A6J7IVS3"/>
<organism evidence="1">
    <name type="scientific">freshwater metagenome</name>
    <dbReference type="NCBI Taxonomy" id="449393"/>
    <lineage>
        <taxon>unclassified sequences</taxon>
        <taxon>metagenomes</taxon>
        <taxon>ecological metagenomes</taxon>
    </lineage>
</organism>
<proteinExistence type="predicted"/>